<name>X1NRP9_9ZZZZ</name>
<sequence>MVKMIRVNVSITNVSAERFWDARKPIPPIKINTNLNLVAVEKKKEDFLEVPFVLTVNYNPSIAQISMKGRAFVTGNKDE</sequence>
<feature type="non-terminal residue" evidence="1">
    <location>
        <position position="79"/>
    </location>
</feature>
<dbReference type="EMBL" id="BARV01020627">
    <property type="protein sequence ID" value="GAI29450.1"/>
    <property type="molecule type" value="Genomic_DNA"/>
</dbReference>
<protein>
    <submittedName>
        <fullName evidence="1">Uncharacterized protein</fullName>
    </submittedName>
</protein>
<accession>X1NRP9</accession>
<dbReference type="AlphaFoldDB" id="X1NRP9"/>
<comment type="caution">
    <text evidence="1">The sequence shown here is derived from an EMBL/GenBank/DDBJ whole genome shotgun (WGS) entry which is preliminary data.</text>
</comment>
<reference evidence="1" key="1">
    <citation type="journal article" date="2014" name="Front. Microbiol.">
        <title>High frequency of phylogenetically diverse reductive dehalogenase-homologous genes in deep subseafloor sedimentary metagenomes.</title>
        <authorList>
            <person name="Kawai M."/>
            <person name="Futagami T."/>
            <person name="Toyoda A."/>
            <person name="Takaki Y."/>
            <person name="Nishi S."/>
            <person name="Hori S."/>
            <person name="Arai W."/>
            <person name="Tsubouchi T."/>
            <person name="Morono Y."/>
            <person name="Uchiyama I."/>
            <person name="Ito T."/>
            <person name="Fujiyama A."/>
            <person name="Inagaki F."/>
            <person name="Takami H."/>
        </authorList>
    </citation>
    <scope>NUCLEOTIDE SEQUENCE</scope>
    <source>
        <strain evidence="1">Expedition CK06-06</strain>
    </source>
</reference>
<gene>
    <name evidence="1" type="ORF">S06H3_34375</name>
</gene>
<evidence type="ECO:0000313" key="1">
    <source>
        <dbReference type="EMBL" id="GAI29450.1"/>
    </source>
</evidence>
<proteinExistence type="predicted"/>
<organism evidence="1">
    <name type="scientific">marine sediment metagenome</name>
    <dbReference type="NCBI Taxonomy" id="412755"/>
    <lineage>
        <taxon>unclassified sequences</taxon>
        <taxon>metagenomes</taxon>
        <taxon>ecological metagenomes</taxon>
    </lineage>
</organism>